<dbReference type="Pfam" id="PF01145">
    <property type="entry name" value="Band_7"/>
    <property type="match status" value="1"/>
</dbReference>
<keyword evidence="2" id="KW-1133">Transmembrane helix</keyword>
<keyword evidence="2" id="KW-0812">Transmembrane</keyword>
<dbReference type="Gene3D" id="3.30.479.30">
    <property type="entry name" value="Band 7 domain"/>
    <property type="match status" value="1"/>
</dbReference>
<proteinExistence type="predicted"/>
<dbReference type="PRINTS" id="PR00679">
    <property type="entry name" value="PROHIBITIN"/>
</dbReference>
<dbReference type="CDD" id="cd03401">
    <property type="entry name" value="SPFH_prohibitin"/>
    <property type="match status" value="1"/>
</dbReference>
<dbReference type="InterPro" id="IPR000163">
    <property type="entry name" value="Prohibitin"/>
</dbReference>
<organism evidence="4">
    <name type="scientific">marine metagenome</name>
    <dbReference type="NCBI Taxonomy" id="408172"/>
    <lineage>
        <taxon>unclassified sequences</taxon>
        <taxon>metagenomes</taxon>
        <taxon>ecological metagenomes</taxon>
    </lineage>
</organism>
<dbReference type="SUPFAM" id="SSF117892">
    <property type="entry name" value="Band 7/SPFH domain"/>
    <property type="match status" value="1"/>
</dbReference>
<dbReference type="InterPro" id="IPR036013">
    <property type="entry name" value="Band_7/SPFH_dom_sf"/>
</dbReference>
<gene>
    <name evidence="4" type="ORF">METZ01_LOCUS240545</name>
</gene>
<keyword evidence="1" id="KW-0175">Coiled coil</keyword>
<evidence type="ECO:0000256" key="1">
    <source>
        <dbReference type="SAM" id="Coils"/>
    </source>
</evidence>
<evidence type="ECO:0000256" key="2">
    <source>
        <dbReference type="SAM" id="Phobius"/>
    </source>
</evidence>
<reference evidence="4" key="1">
    <citation type="submission" date="2018-05" db="EMBL/GenBank/DDBJ databases">
        <authorList>
            <person name="Lanie J.A."/>
            <person name="Ng W.-L."/>
            <person name="Kazmierczak K.M."/>
            <person name="Andrzejewski T.M."/>
            <person name="Davidsen T.M."/>
            <person name="Wayne K.J."/>
            <person name="Tettelin H."/>
            <person name="Glass J.I."/>
            <person name="Rusch D."/>
            <person name="Podicherti R."/>
            <person name="Tsui H.-C.T."/>
            <person name="Winkler M.E."/>
        </authorList>
    </citation>
    <scope>NUCLEOTIDE SEQUENCE</scope>
</reference>
<evidence type="ECO:0000313" key="4">
    <source>
        <dbReference type="EMBL" id="SVB87691.1"/>
    </source>
</evidence>
<dbReference type="PANTHER" id="PTHR23222">
    <property type="entry name" value="PROHIBITIN"/>
    <property type="match status" value="1"/>
</dbReference>
<feature type="transmembrane region" description="Helical" evidence="2">
    <location>
        <begin position="6"/>
        <end position="26"/>
    </location>
</feature>
<feature type="domain" description="Band 7" evidence="3">
    <location>
        <begin position="21"/>
        <end position="192"/>
    </location>
</feature>
<dbReference type="AlphaFoldDB" id="A0A382HMG8"/>
<accession>A0A382HMG8</accession>
<name>A0A382HMG8_9ZZZZ</name>
<dbReference type="EMBL" id="UINC01061771">
    <property type="protein sequence ID" value="SVB87691.1"/>
    <property type="molecule type" value="Genomic_DNA"/>
</dbReference>
<dbReference type="InterPro" id="IPR001107">
    <property type="entry name" value="Band_7"/>
</dbReference>
<dbReference type="GO" id="GO:0016020">
    <property type="term" value="C:membrane"/>
    <property type="evidence" value="ECO:0007669"/>
    <property type="project" value="InterPro"/>
</dbReference>
<evidence type="ECO:0000259" key="3">
    <source>
        <dbReference type="SMART" id="SM00244"/>
    </source>
</evidence>
<feature type="coiled-coil region" evidence="1">
    <location>
        <begin position="184"/>
        <end position="212"/>
    </location>
</feature>
<keyword evidence="2" id="KW-0472">Membrane</keyword>
<dbReference type="PANTHER" id="PTHR23222:SF0">
    <property type="entry name" value="PROHIBITIN 1"/>
    <property type="match status" value="1"/>
</dbReference>
<dbReference type="SMART" id="SM00244">
    <property type="entry name" value="PHB"/>
    <property type="match status" value="1"/>
</dbReference>
<sequence length="288" mass="31362">MPVKSILSGIVVLIGLLMFYAGFVVVNPGHVGVIKRLGAVSMTPLSEGFHLKIPFVDIVEEIDIRLQPARVPGSAASKDLQQVDTTIVLQYSMNAGLVPRTFQQVGNRAVVKAAILTPAIAESVKAITAQFTAEELVTRRAEVTVSMQAQIENFLTETLTEKDLVGSLAIANLAIEEFEFSADFNRSIEEKVRAEQDALKAENEKIKRVTQAEAAAAERTLAADAEAYKTEVESVARAEAIRREAAALKSNPELIQLRMAEKWDGKLPQFTGGAIPFLQVDKMLQDSN</sequence>
<protein>
    <recommendedName>
        <fullName evidence="3">Band 7 domain-containing protein</fullName>
    </recommendedName>
</protein>